<proteinExistence type="predicted"/>
<keyword evidence="3" id="KW-1185">Reference proteome</keyword>
<feature type="region of interest" description="Disordered" evidence="1">
    <location>
        <begin position="1"/>
        <end position="26"/>
    </location>
</feature>
<dbReference type="RefSeq" id="WP_160609906.1">
    <property type="nucleotide sequence ID" value="NZ_WTZA01000001.1"/>
</dbReference>
<dbReference type="Proteomes" id="UP000439522">
    <property type="component" value="Unassembled WGS sequence"/>
</dbReference>
<gene>
    <name evidence="2" type="ORF">GRI40_02665</name>
</gene>
<name>A0A6I4TAJ3_9SPHN</name>
<accession>A0A6I4TAJ3</accession>
<protein>
    <submittedName>
        <fullName evidence="2">Uncharacterized protein</fullName>
    </submittedName>
</protein>
<reference evidence="2 3" key="1">
    <citation type="submission" date="2019-12" db="EMBL/GenBank/DDBJ databases">
        <title>Genomic-based taxomic classification of the family Erythrobacteraceae.</title>
        <authorList>
            <person name="Xu L."/>
        </authorList>
    </citation>
    <scope>NUCLEOTIDE SEQUENCE [LARGE SCALE GENOMIC DNA]</scope>
    <source>
        <strain evidence="2 3">100921-2</strain>
    </source>
</reference>
<evidence type="ECO:0000313" key="3">
    <source>
        <dbReference type="Proteomes" id="UP000439522"/>
    </source>
</evidence>
<dbReference type="OrthoDB" id="9806359at2"/>
<comment type="caution">
    <text evidence="2">The sequence shown here is derived from an EMBL/GenBank/DDBJ whole genome shotgun (WGS) entry which is preliminary data.</text>
</comment>
<sequence length="95" mass="10668">MTVVQKKHQFTTGPRKGETETRTAHRHADGFYRVYSPDGVVGSDGKRRWNVEENMKRLASIDEVADLVEKGWGVRMTGPLTPVPSLCTADIEVIR</sequence>
<dbReference type="EMBL" id="WTZA01000001">
    <property type="protein sequence ID" value="MXO74123.1"/>
    <property type="molecule type" value="Genomic_DNA"/>
</dbReference>
<evidence type="ECO:0000313" key="2">
    <source>
        <dbReference type="EMBL" id="MXO74123.1"/>
    </source>
</evidence>
<evidence type="ECO:0000256" key="1">
    <source>
        <dbReference type="SAM" id="MobiDB-lite"/>
    </source>
</evidence>
<feature type="compositionally biased region" description="Basic and acidic residues" evidence="1">
    <location>
        <begin position="15"/>
        <end position="26"/>
    </location>
</feature>
<organism evidence="2 3">
    <name type="scientific">Tsuneonella aeria</name>
    <dbReference type="NCBI Taxonomy" id="1837929"/>
    <lineage>
        <taxon>Bacteria</taxon>
        <taxon>Pseudomonadati</taxon>
        <taxon>Pseudomonadota</taxon>
        <taxon>Alphaproteobacteria</taxon>
        <taxon>Sphingomonadales</taxon>
        <taxon>Erythrobacteraceae</taxon>
        <taxon>Tsuneonella</taxon>
    </lineage>
</organism>
<dbReference type="AlphaFoldDB" id="A0A6I4TAJ3"/>